<organism evidence="1 2">
    <name type="scientific">Portunus trituberculatus</name>
    <name type="common">Swimming crab</name>
    <name type="synonym">Neptunus trituberculatus</name>
    <dbReference type="NCBI Taxonomy" id="210409"/>
    <lineage>
        <taxon>Eukaryota</taxon>
        <taxon>Metazoa</taxon>
        <taxon>Ecdysozoa</taxon>
        <taxon>Arthropoda</taxon>
        <taxon>Crustacea</taxon>
        <taxon>Multicrustacea</taxon>
        <taxon>Malacostraca</taxon>
        <taxon>Eumalacostraca</taxon>
        <taxon>Eucarida</taxon>
        <taxon>Decapoda</taxon>
        <taxon>Pleocyemata</taxon>
        <taxon>Brachyura</taxon>
        <taxon>Eubrachyura</taxon>
        <taxon>Portunoidea</taxon>
        <taxon>Portunidae</taxon>
        <taxon>Portuninae</taxon>
        <taxon>Portunus</taxon>
    </lineage>
</organism>
<sequence>MEEDMLSGSLDFSGTRSWLAPLPCSLPSMPFKVGGWRGVWRRGGIAGVLTVEVVVEEGGGGGGGGGGGSGGGVGSVRRWSTLPTLLLEVTAGRYGGREASDLLLVSSLASLFALNCDDGKESCRRSLEEVGVVEGRAGVFVVLDESLVWLVLLPLLVLLLPFSMNVSAILLGVESASEPRVESASALVGAGFSNFSARESVVALLVLSVLSDDSSFLWLSGWLGVSSLGVCFEAGFLMDKLSFLASEGVEVMDLVGDVSLGLILSAELMRSFSFSLLLSRWWYCRGLVWTPGRVVPSGDTAVAVKVDTEDLGSFGMGGRLDTDTFLEAGPLTTPGLRPEGDLDTEGLGELEDDDFDMLPSFFVLLIVSLRPPVEGLTVNSVFLSPSFLLSVPSPLEDSFWLLSFFSMMVTASDVFPAPTLSLSTISDKLGPFLFFGGEAFALSMEKTGGLSSREAGAVWGCVLARKDEAREEEEADSPVDTLVMVRASLRPFFIFSLTDEEFEEEEEEFEDEEDEEDTFGLVTVELEDDVEEDVDEEEEEVVVVGVVVVVVVVEEVVVVVVVGEADLSCVMLGFPKLVCLGDMLGCLGLLLEGLGLLLPLGDEL</sequence>
<dbReference type="AlphaFoldDB" id="A0A5B7DTP9"/>
<dbReference type="EMBL" id="VSRR010001357">
    <property type="protein sequence ID" value="MPC24655.1"/>
    <property type="molecule type" value="Genomic_DNA"/>
</dbReference>
<reference evidence="1 2" key="1">
    <citation type="submission" date="2019-05" db="EMBL/GenBank/DDBJ databases">
        <title>Another draft genome of Portunus trituberculatus and its Hox gene families provides insights of decapod evolution.</title>
        <authorList>
            <person name="Jeong J.-H."/>
            <person name="Song I."/>
            <person name="Kim S."/>
            <person name="Choi T."/>
            <person name="Kim D."/>
            <person name="Ryu S."/>
            <person name="Kim W."/>
        </authorList>
    </citation>
    <scope>NUCLEOTIDE SEQUENCE [LARGE SCALE GENOMIC DNA]</scope>
    <source>
        <tissue evidence="1">Muscle</tissue>
    </source>
</reference>
<proteinExistence type="predicted"/>
<accession>A0A5B7DTP9</accession>
<evidence type="ECO:0000313" key="1">
    <source>
        <dbReference type="EMBL" id="MPC24655.1"/>
    </source>
</evidence>
<keyword evidence="2" id="KW-1185">Reference proteome</keyword>
<dbReference type="Proteomes" id="UP000324222">
    <property type="component" value="Unassembled WGS sequence"/>
</dbReference>
<gene>
    <name evidence="1" type="ORF">E2C01_017742</name>
</gene>
<name>A0A5B7DTP9_PORTR</name>
<protein>
    <submittedName>
        <fullName evidence="1">Uncharacterized protein</fullName>
    </submittedName>
</protein>
<comment type="caution">
    <text evidence="1">The sequence shown here is derived from an EMBL/GenBank/DDBJ whole genome shotgun (WGS) entry which is preliminary data.</text>
</comment>
<evidence type="ECO:0000313" key="2">
    <source>
        <dbReference type="Proteomes" id="UP000324222"/>
    </source>
</evidence>